<dbReference type="Gene3D" id="1.20.120.1750">
    <property type="match status" value="1"/>
</dbReference>
<dbReference type="InParanoid" id="K9G1X1"/>
<reference evidence="7" key="1">
    <citation type="journal article" date="2012" name="BMC Genomics">
        <title>Genome sequence of the necrotrophic fungus Penicillium digitatum, the main postharvest pathogen of citrus.</title>
        <authorList>
            <person name="Marcet-Houben M."/>
            <person name="Ballester A.-R."/>
            <person name="de la Fuente B."/>
            <person name="Harries E."/>
            <person name="Marcos J.F."/>
            <person name="Gonzalez-Candelas L."/>
            <person name="Gabaldon T."/>
        </authorList>
    </citation>
    <scope>NUCLEOTIDE SEQUENCE [LARGE SCALE GENOMIC DNA]</scope>
    <source>
        <strain evidence="7">PHI26 / CECT 20796</strain>
    </source>
</reference>
<dbReference type="PANTHER" id="PTHR11685">
    <property type="entry name" value="RBR FAMILY RING FINGER AND IBR DOMAIN-CONTAINING"/>
    <property type="match status" value="1"/>
</dbReference>
<feature type="domain" description="IBR" evidence="5">
    <location>
        <begin position="52"/>
        <end position="99"/>
    </location>
</feature>
<keyword evidence="7" id="KW-1185">Reference proteome</keyword>
<evidence type="ECO:0000259" key="5">
    <source>
        <dbReference type="Pfam" id="PF01485"/>
    </source>
</evidence>
<dbReference type="Proteomes" id="UP000009882">
    <property type="component" value="Unassembled WGS sequence"/>
</dbReference>
<evidence type="ECO:0000313" key="7">
    <source>
        <dbReference type="Proteomes" id="UP000009882"/>
    </source>
</evidence>
<evidence type="ECO:0000313" key="6">
    <source>
        <dbReference type="EMBL" id="EKV15990.1"/>
    </source>
</evidence>
<comment type="caution">
    <text evidence="6">The sequence shown here is derived from an EMBL/GenBank/DDBJ whole genome shotgun (WGS) entry which is preliminary data.</text>
</comment>
<keyword evidence="3" id="KW-0833">Ubl conjugation pathway</keyword>
<dbReference type="EMBL" id="AKCT01000108">
    <property type="protein sequence ID" value="EKV15990.1"/>
    <property type="molecule type" value="Genomic_DNA"/>
</dbReference>
<keyword evidence="4" id="KW-0862">Zinc</keyword>
<organism evidence="6 7">
    <name type="scientific">Penicillium digitatum (strain PHI26 / CECT 20796)</name>
    <name type="common">Green mold</name>
    <dbReference type="NCBI Taxonomy" id="1170229"/>
    <lineage>
        <taxon>Eukaryota</taxon>
        <taxon>Fungi</taxon>
        <taxon>Dikarya</taxon>
        <taxon>Ascomycota</taxon>
        <taxon>Pezizomycotina</taxon>
        <taxon>Eurotiomycetes</taxon>
        <taxon>Eurotiomycetidae</taxon>
        <taxon>Eurotiales</taxon>
        <taxon>Aspergillaceae</taxon>
        <taxon>Penicillium</taxon>
    </lineage>
</organism>
<dbReference type="eggNOG" id="KOG1812">
    <property type="taxonomic scope" value="Eukaryota"/>
</dbReference>
<gene>
    <name evidence="6" type="ORF">PDIG_23450</name>
</gene>
<dbReference type="HOGENOM" id="CLU_022048_5_2_1"/>
<dbReference type="CDD" id="cd20335">
    <property type="entry name" value="BRcat_RBR"/>
    <property type="match status" value="1"/>
</dbReference>
<evidence type="ECO:0000256" key="1">
    <source>
        <dbReference type="ARBA" id="ARBA00022723"/>
    </source>
</evidence>
<evidence type="ECO:0000256" key="3">
    <source>
        <dbReference type="ARBA" id="ARBA00022786"/>
    </source>
</evidence>
<evidence type="ECO:0000256" key="2">
    <source>
        <dbReference type="ARBA" id="ARBA00022771"/>
    </source>
</evidence>
<dbReference type="InterPro" id="IPR031127">
    <property type="entry name" value="E3_UB_ligase_RBR"/>
</dbReference>
<dbReference type="OrthoDB" id="9977870at2759"/>
<dbReference type="GO" id="GO:0008270">
    <property type="term" value="F:zinc ion binding"/>
    <property type="evidence" value="ECO:0007669"/>
    <property type="project" value="UniProtKB-KW"/>
</dbReference>
<sequence length="156" mass="17922">MSSTALNSPQMFPAKCCCQEIPVQALVAVMSSRNKKHYIVRREENNVPPLERLYCPRAKCARWIPPKSPGPRLGYRVCPYCRAKVCPKCGDFFHLGWPCSHDSETKATLRLAKENRWQRCSNCLYLVEKVDGCNHIICRCGHSFWYVHVCLSPGKY</sequence>
<dbReference type="STRING" id="1170229.K9G1X1"/>
<dbReference type="Pfam" id="PF01485">
    <property type="entry name" value="IBR"/>
    <property type="match status" value="1"/>
</dbReference>
<evidence type="ECO:0000256" key="4">
    <source>
        <dbReference type="ARBA" id="ARBA00022833"/>
    </source>
</evidence>
<dbReference type="GO" id="GO:0004842">
    <property type="term" value="F:ubiquitin-protein transferase activity"/>
    <property type="evidence" value="ECO:0007669"/>
    <property type="project" value="InterPro"/>
</dbReference>
<keyword evidence="2" id="KW-0863">Zinc-finger</keyword>
<dbReference type="SUPFAM" id="SSF57850">
    <property type="entry name" value="RING/U-box"/>
    <property type="match status" value="1"/>
</dbReference>
<name>K9G1X1_PEND2</name>
<dbReference type="AlphaFoldDB" id="K9G1X1"/>
<dbReference type="OMA" id="EACNHIR"/>
<dbReference type="GO" id="GO:0016567">
    <property type="term" value="P:protein ubiquitination"/>
    <property type="evidence" value="ECO:0007669"/>
    <property type="project" value="InterPro"/>
</dbReference>
<keyword evidence="1" id="KW-0479">Metal-binding</keyword>
<accession>K9G1X1</accession>
<dbReference type="InterPro" id="IPR002867">
    <property type="entry name" value="IBR_dom"/>
</dbReference>
<protein>
    <recommendedName>
        <fullName evidence="5">IBR domain-containing protein</fullName>
    </recommendedName>
</protein>
<proteinExistence type="predicted"/>